<evidence type="ECO:0000313" key="7">
    <source>
        <dbReference type="EMBL" id="OJD66177.1"/>
    </source>
</evidence>
<keyword evidence="4" id="KW-0233">DNA recombination</keyword>
<dbReference type="InterPro" id="IPR047653">
    <property type="entry name" value="Tn3-like_transpos"/>
</dbReference>
<dbReference type="AlphaFoldDB" id="A0A1J9TJZ0"/>
<evidence type="ECO:0000256" key="1">
    <source>
        <dbReference type="ARBA" id="ARBA00009402"/>
    </source>
</evidence>
<dbReference type="Pfam" id="PF01526">
    <property type="entry name" value="DDE_Tnp_Tn3"/>
    <property type="match status" value="1"/>
</dbReference>
<name>A0A1J9TJZ0_9BACI</name>
<organism evidence="7 8">
    <name type="scientific">Bacillus albus</name>
    <dbReference type="NCBI Taxonomy" id="2026189"/>
    <lineage>
        <taxon>Bacteria</taxon>
        <taxon>Bacillati</taxon>
        <taxon>Bacillota</taxon>
        <taxon>Bacilli</taxon>
        <taxon>Bacillales</taxon>
        <taxon>Bacillaceae</taxon>
        <taxon>Bacillus</taxon>
        <taxon>Bacillus cereus group</taxon>
    </lineage>
</organism>
<dbReference type="Proteomes" id="UP000181873">
    <property type="component" value="Unassembled WGS sequence"/>
</dbReference>
<dbReference type="GO" id="GO:0006313">
    <property type="term" value="P:DNA transposition"/>
    <property type="evidence" value="ECO:0007669"/>
    <property type="project" value="InterPro"/>
</dbReference>
<evidence type="ECO:0000313" key="8">
    <source>
        <dbReference type="Proteomes" id="UP000181873"/>
    </source>
</evidence>
<evidence type="ECO:0000259" key="6">
    <source>
        <dbReference type="Pfam" id="PF13700"/>
    </source>
</evidence>
<comment type="caution">
    <text evidence="7">The sequence shown here is derived from an EMBL/GenBank/DDBJ whole genome shotgun (WGS) entry which is preliminary data.</text>
</comment>
<dbReference type="Pfam" id="PF13700">
    <property type="entry name" value="DUF4158"/>
    <property type="match status" value="1"/>
</dbReference>
<proteinExistence type="inferred from homology"/>
<keyword evidence="2" id="KW-0815">Transposition</keyword>
<gene>
    <name evidence="7" type="ORF">BAU25_01095</name>
</gene>
<sequence length="982" mass="113966">MTSIERTAYPRFKQNLTRKELKEIYTVTYEENQFAHRVARGTILVFSLLVMLKSFQRLGYFPRPKDIPSVVIHHIRSSLRISNETEPNFRTKSIYRHQKAIRKHLQVLPFGKDALHIATNAIYKVSQVMDNPADLINVSIEELIKERYELPAFSTLDRLARRVRTLVNNRLCNTILARLSNMEKEKLDQLLHTSKETQHSGYNYFKEVPKSPSITHMKDLQNRLSFITSFLPNIHDLLEGIPNSKLKHFAAEANSLDASEIKDFAPPKRYMLLLSTIYRSQITTRDNLVEMFLKRMGIIHKKGKEELALLREQHRSISENLISVLSEVLETTAMHDDNTKIGSDITELFEAKGGIEALKQDCTAISSYNGNNYLPLLEKFYRNHRKTLFRLITLLEIDSTTQDDSLINALEFLLENENRKVEHLPNDIDLSFASEQWKHTIRVEKSTNLLYRKRLEICIFSYLASELKTGDLSVKGSEKYADYRQQLLPWEECQPMVEDYCNELELPSSPTDFVNRLKSWLTSAAKTVDLNYPNNGQVIITEDGEPILKRLVRKESSKSSKMLEKEIIQRLPERTILDILCNVEHWTHCTRHFGPFSGSEPKLEHPIERYIITSFGYGCNLGPAQTAKHMRNIVTPHMISFVNRRHISAKKLDASIQDILNQYNLFSLPKLWGSGKTAAADGTKYDLYEENLLSEYHIRYGGYGGIAYHHVSDNYIALFSHFIPCGVWEAIYIIDGLLKNKSDIQPDTINADTQGQSTPVFALSYLLGINLMPRIRNWKDLKFFRPSKHIQYKHIDPLFSDVIDWKLIETHWQDLFQVVLSIKAGKILPSTLLRKLRSNSKKNRLYQAFRELGRVIRTIFLLRYISDMKLREQITASTNKVEAYNGFSKWLFFGGDGIITENDPVEQEKRIKYNDFVANAVIFQNVVDITMILWKLKREGYRFSREDLVMLSPYMTKHIKRFGDYVIDLQNIPQPIEENIPV</sequence>
<comment type="similarity">
    <text evidence="1">Belongs to the transposase 7 family.</text>
</comment>
<dbReference type="GO" id="GO:0004803">
    <property type="term" value="F:transposase activity"/>
    <property type="evidence" value="ECO:0007669"/>
    <property type="project" value="InterPro"/>
</dbReference>
<feature type="domain" description="Tn3 transposase DDE" evidence="5">
    <location>
        <begin position="578"/>
        <end position="965"/>
    </location>
</feature>
<protein>
    <submittedName>
        <fullName evidence="7">Transposase</fullName>
    </submittedName>
</protein>
<reference evidence="7 8" key="1">
    <citation type="submission" date="2016-06" db="EMBL/GenBank/DDBJ databases">
        <title>First insights into the genetic diversity and population structure of in the Bacillus cereus group bacteria from diverse marine environments.</title>
        <authorList>
            <person name="Liu Y."/>
            <person name="Lai Q."/>
            <person name="Shao Z."/>
        </authorList>
    </citation>
    <scope>NUCLEOTIDE SEQUENCE [LARGE SCALE GENOMIC DNA]</scope>
    <source>
        <strain evidence="7 8">N35-10-2</strain>
    </source>
</reference>
<feature type="domain" description="DUF4158" evidence="6">
    <location>
        <begin position="1"/>
        <end position="162"/>
    </location>
</feature>
<evidence type="ECO:0000256" key="3">
    <source>
        <dbReference type="ARBA" id="ARBA00023125"/>
    </source>
</evidence>
<evidence type="ECO:0000256" key="2">
    <source>
        <dbReference type="ARBA" id="ARBA00022578"/>
    </source>
</evidence>
<dbReference type="InterPro" id="IPR002513">
    <property type="entry name" value="Tn3_Tnp_DDE_dom"/>
</dbReference>
<dbReference type="GO" id="GO:0003677">
    <property type="term" value="F:DNA binding"/>
    <property type="evidence" value="ECO:0007669"/>
    <property type="project" value="UniProtKB-KW"/>
</dbReference>
<dbReference type="InterPro" id="IPR025296">
    <property type="entry name" value="DUF4158"/>
</dbReference>
<evidence type="ECO:0000259" key="5">
    <source>
        <dbReference type="Pfam" id="PF01526"/>
    </source>
</evidence>
<dbReference type="NCBIfam" id="NF033527">
    <property type="entry name" value="transpos_Tn3"/>
    <property type="match status" value="1"/>
</dbReference>
<keyword evidence="3" id="KW-0238">DNA-binding</keyword>
<dbReference type="EMBL" id="MAOE01000066">
    <property type="protein sequence ID" value="OJD66177.1"/>
    <property type="molecule type" value="Genomic_DNA"/>
</dbReference>
<evidence type="ECO:0000256" key="4">
    <source>
        <dbReference type="ARBA" id="ARBA00023172"/>
    </source>
</evidence>
<accession>A0A1J9TJZ0</accession>
<dbReference type="RefSeq" id="WP_071757859.1">
    <property type="nucleotide sequence ID" value="NZ_CBCSIO010000029.1"/>
</dbReference>